<reference evidence="2 3" key="1">
    <citation type="journal article" date="2019" name="Sci. Rep.">
        <title>Orb-weaving spider Araneus ventricosus genome elucidates the spidroin gene catalogue.</title>
        <authorList>
            <person name="Kono N."/>
            <person name="Nakamura H."/>
            <person name="Ohtoshi R."/>
            <person name="Moran D.A.P."/>
            <person name="Shinohara A."/>
            <person name="Yoshida Y."/>
            <person name="Fujiwara M."/>
            <person name="Mori M."/>
            <person name="Tomita M."/>
            <person name="Arakawa K."/>
        </authorList>
    </citation>
    <scope>NUCLEOTIDE SEQUENCE [LARGE SCALE GENOMIC DNA]</scope>
</reference>
<keyword evidence="3" id="KW-1185">Reference proteome</keyword>
<evidence type="ECO:0000313" key="3">
    <source>
        <dbReference type="Proteomes" id="UP000499080"/>
    </source>
</evidence>
<dbReference type="AlphaFoldDB" id="A0A4Y2R3X5"/>
<dbReference type="Proteomes" id="UP000499080">
    <property type="component" value="Unassembled WGS sequence"/>
</dbReference>
<name>A0A4Y2R3X5_ARAVE</name>
<protein>
    <submittedName>
        <fullName evidence="2">Uncharacterized protein</fullName>
    </submittedName>
</protein>
<evidence type="ECO:0000256" key="1">
    <source>
        <dbReference type="SAM" id="MobiDB-lite"/>
    </source>
</evidence>
<comment type="caution">
    <text evidence="2">The sequence shown here is derived from an EMBL/GenBank/DDBJ whole genome shotgun (WGS) entry which is preliminary data.</text>
</comment>
<proteinExistence type="predicted"/>
<sequence length="99" mass="10540">MEVLSECNLICVTSFTGIKESANFIFNSDFSPPNGIIGCYIPKSALYVKSGPLLQHNSNDSSPVCSEYSSPPQSPSPGETCNQSSSLSSGNEENIEKSN</sequence>
<feature type="compositionally biased region" description="Polar residues" evidence="1">
    <location>
        <begin position="57"/>
        <end position="68"/>
    </location>
</feature>
<accession>A0A4Y2R3X5</accession>
<dbReference type="EMBL" id="BGPR01142404">
    <property type="protein sequence ID" value="GBN70374.1"/>
    <property type="molecule type" value="Genomic_DNA"/>
</dbReference>
<organism evidence="2 3">
    <name type="scientific">Araneus ventricosus</name>
    <name type="common">Orbweaver spider</name>
    <name type="synonym">Epeira ventricosa</name>
    <dbReference type="NCBI Taxonomy" id="182803"/>
    <lineage>
        <taxon>Eukaryota</taxon>
        <taxon>Metazoa</taxon>
        <taxon>Ecdysozoa</taxon>
        <taxon>Arthropoda</taxon>
        <taxon>Chelicerata</taxon>
        <taxon>Arachnida</taxon>
        <taxon>Araneae</taxon>
        <taxon>Araneomorphae</taxon>
        <taxon>Entelegynae</taxon>
        <taxon>Araneoidea</taxon>
        <taxon>Araneidae</taxon>
        <taxon>Araneus</taxon>
    </lineage>
</organism>
<gene>
    <name evidence="2" type="ORF">AVEN_205957_1</name>
</gene>
<feature type="region of interest" description="Disordered" evidence="1">
    <location>
        <begin position="57"/>
        <end position="99"/>
    </location>
</feature>
<evidence type="ECO:0000313" key="2">
    <source>
        <dbReference type="EMBL" id="GBN70374.1"/>
    </source>
</evidence>
<feature type="compositionally biased region" description="Polar residues" evidence="1">
    <location>
        <begin position="79"/>
        <end position="92"/>
    </location>
</feature>